<proteinExistence type="predicted"/>
<evidence type="ECO:0000256" key="3">
    <source>
        <dbReference type="SAM" id="MobiDB-lite"/>
    </source>
</evidence>
<dbReference type="InterPro" id="IPR024956">
    <property type="entry name" value="tRNAHis_GuaTrfase_cat"/>
</dbReference>
<dbReference type="Proteomes" id="UP001212152">
    <property type="component" value="Unassembled WGS sequence"/>
</dbReference>
<evidence type="ECO:0000313" key="6">
    <source>
        <dbReference type="Proteomes" id="UP001212152"/>
    </source>
</evidence>
<dbReference type="EMBL" id="JADGJQ010000051">
    <property type="protein sequence ID" value="KAJ3175476.1"/>
    <property type="molecule type" value="Genomic_DNA"/>
</dbReference>
<evidence type="ECO:0000259" key="4">
    <source>
        <dbReference type="Pfam" id="PF04446"/>
    </source>
</evidence>
<evidence type="ECO:0000313" key="5">
    <source>
        <dbReference type="EMBL" id="KAJ3175476.1"/>
    </source>
</evidence>
<dbReference type="InterPro" id="IPR038469">
    <property type="entry name" value="tRNAHis_GuaTrfase_Thg1_sf"/>
</dbReference>
<evidence type="ECO:0000256" key="2">
    <source>
        <dbReference type="ARBA" id="ARBA00032480"/>
    </source>
</evidence>
<dbReference type="Gene3D" id="3.30.70.3000">
    <property type="match status" value="1"/>
</dbReference>
<dbReference type="GO" id="GO:0000287">
    <property type="term" value="F:magnesium ion binding"/>
    <property type="evidence" value="ECO:0007669"/>
    <property type="project" value="InterPro"/>
</dbReference>
<dbReference type="GO" id="GO:0008193">
    <property type="term" value="F:tRNA guanylyltransferase activity"/>
    <property type="evidence" value="ECO:0007669"/>
    <property type="project" value="InterPro"/>
</dbReference>
<comment type="caution">
    <text evidence="5">The sequence shown here is derived from an EMBL/GenBank/DDBJ whole genome shotgun (WGS) entry which is preliminary data.</text>
</comment>
<feature type="domain" description="tRNAHis guanylyltransferase catalytic" evidence="4">
    <location>
        <begin position="22"/>
        <end position="206"/>
    </location>
</feature>
<evidence type="ECO:0000256" key="1">
    <source>
        <dbReference type="ARBA" id="ARBA00015443"/>
    </source>
</evidence>
<dbReference type="PANTHER" id="PTHR12729">
    <property type="entry name" value="TRNA(HIS) GUANYLYLTRANSFERASE-RELATED"/>
    <property type="match status" value="1"/>
</dbReference>
<dbReference type="GO" id="GO:0006400">
    <property type="term" value="P:tRNA modification"/>
    <property type="evidence" value="ECO:0007669"/>
    <property type="project" value="InterPro"/>
</dbReference>
<accession>A0AAD5TLC5</accession>
<feature type="compositionally biased region" description="Basic residues" evidence="3">
    <location>
        <begin position="134"/>
        <end position="143"/>
    </location>
</feature>
<sequence length="336" mass="37712">MPGMPQSAQDALYSMYATNLSEKLKVFENEIDPTLRPDQPYVIRLDGCAFSTFTKGIVKPFDSRLTDAMVETTKDLVQRFVPAMGYTSSDEISLVFAAAMDPATEVADGEATPVPEKPAETPTTPLVMDENPRPTKRAKKTKRPKPDATHMFSGRVQKLSSVTASYAAARFNYHLAKHEWADLAEHVRERMLSHTAHFDGRVVPTPDATVAMECIFWRSNFDGFRNSVSQISNSHFTPKEMHGKGLKEQLKMLATKGVDPFESFLPRFLYGTWVKKEQFEMHGMLNPKTGEPIAGPVIRNRVRTGSFNWADWTAEQRTAFAMAKLWPADGPPKHDL</sequence>
<keyword evidence="6" id="KW-1185">Reference proteome</keyword>
<dbReference type="InterPro" id="IPR007537">
    <property type="entry name" value="tRNAHis_GuaTrfase_Thg1"/>
</dbReference>
<dbReference type="AlphaFoldDB" id="A0AAD5TLC5"/>
<gene>
    <name evidence="5" type="ORF">HDU87_006139</name>
</gene>
<protein>
    <recommendedName>
        <fullName evidence="1">tRNA(His) guanylyltransferase</fullName>
    </recommendedName>
    <alternativeName>
        <fullName evidence="2">tRNA-histidine guanylyltransferase</fullName>
    </alternativeName>
</protein>
<feature type="region of interest" description="Disordered" evidence="3">
    <location>
        <begin position="106"/>
        <end position="149"/>
    </location>
</feature>
<reference evidence="5" key="1">
    <citation type="submission" date="2020-05" db="EMBL/GenBank/DDBJ databases">
        <title>Phylogenomic resolution of chytrid fungi.</title>
        <authorList>
            <person name="Stajich J.E."/>
            <person name="Amses K."/>
            <person name="Simmons R."/>
            <person name="Seto K."/>
            <person name="Myers J."/>
            <person name="Bonds A."/>
            <person name="Quandt C.A."/>
            <person name="Barry K."/>
            <person name="Liu P."/>
            <person name="Grigoriev I."/>
            <person name="Longcore J.E."/>
            <person name="James T.Y."/>
        </authorList>
    </citation>
    <scope>NUCLEOTIDE SEQUENCE</scope>
    <source>
        <strain evidence="5">JEL0379</strain>
    </source>
</reference>
<name>A0AAD5TLC5_9FUNG</name>
<dbReference type="Pfam" id="PF04446">
    <property type="entry name" value="Thg1"/>
    <property type="match status" value="1"/>
</dbReference>
<dbReference type="PANTHER" id="PTHR12729:SF1">
    <property type="entry name" value="TRNAHIS GUANYLYLTRANSFERASE CATALYTIC DOMAIN-CONTAINING PROTEIN"/>
    <property type="match status" value="1"/>
</dbReference>
<organism evidence="5 6">
    <name type="scientific">Geranomyces variabilis</name>
    <dbReference type="NCBI Taxonomy" id="109894"/>
    <lineage>
        <taxon>Eukaryota</taxon>
        <taxon>Fungi</taxon>
        <taxon>Fungi incertae sedis</taxon>
        <taxon>Chytridiomycota</taxon>
        <taxon>Chytridiomycota incertae sedis</taxon>
        <taxon>Chytridiomycetes</taxon>
        <taxon>Spizellomycetales</taxon>
        <taxon>Powellomycetaceae</taxon>
        <taxon>Geranomyces</taxon>
    </lineage>
</organism>